<feature type="domain" description="Nephrocystin 3-like N-terminal" evidence="5">
    <location>
        <begin position="289"/>
        <end position="465"/>
    </location>
</feature>
<dbReference type="AlphaFoldDB" id="A0A4Z1GVQ5"/>
<dbReference type="Gene3D" id="1.25.40.20">
    <property type="entry name" value="Ankyrin repeat-containing domain"/>
    <property type="match status" value="2"/>
</dbReference>
<name>A0A4Z1GVQ5_9HELO</name>
<dbReference type="Pfam" id="PF00023">
    <property type="entry name" value="Ank"/>
    <property type="match status" value="1"/>
</dbReference>
<sequence length="1166" mass="132627">MASSCSTPTIPQRTVAEKRWHQAWESLKKEDKDEIKLDPTRTGYLDILQDIHNLATEKKEVCIQKAWKYKKKNGTTIIVRDLFEKMLVWVNKVKDVGDVIVSYDPGHAALPWAAVRLLLTIAVEDSQSLGILIEGLEQISKLIAQCKVLEDLYSQSAGDNTGFDGALLELYVAILTFESHAIQIYRKSTPNRLISAIKLPSNKLQDGLKMIWVKHQRVTDCTRLIDAQYIRQFEDILRQFEQPIVRSATILQDYQDSLELQERETLLRWLSTIPYRKHHKLKRSERLEGSCKWLLNSADYIQWKDSSASSIIWLNGIAGCGKSVLTSVVIENLCQESSSTGNAAPVAYFYCFRNTAEPGRANPEEVLRSILEQVSSNTANLPIRKPVVEVYKNLRKENRGLSPQERLNLNETTEVLLKILQVDPFYVVIDALDECDPSERYSLIESLKTIIDESANVVKVFISSRRDNDIVSQFEESPCISIQPSHISKDIEDYVRKKVSEAMEKKRIVKGKLLPEERKKIEQQITQALIDGSQGMFRWVALQIQQLCKQVRVKRDIDGVLRKLPKSLEASYHLVYQDIMNMEEPSQKVAIRTLQVLLSTRRKLSLDEMLAAVTVDIDTNEVLVSTVDELLDVCSNLIIFDEEEEILRFAHLSVREFLEKCAPRDYFSLQSRELFLMNRCLYIFLCRSRDVIIFEEQVKEITRQNKVFTEYAAEHWPGHCILAQPAVVTSELLKKFIGSDLDMGHSASYKRWSETIAVGRLERDDAYTEHNSFLRKTDPSIFSISCIYGLMAIFKTLLPYKNIDWNAPMTDDHGIIYYPLFFAAEGGHVMIVRQFLSRYSDYYAKGSPGHEIICMSLCQAIHTSHIEVAKTLLDYFMIDVNDLLTKKLIYLYESHSLLGIAVGNNHGEMAKFLLHCGADVNGETRSVIPSVESVNELETLEDNYKNVHKQDDQYLSPLEIAVLLCNTVILDALCSFGANITAKDSSGATIIHFLAKRDSMDFRYFPSQKFERIIEYLIRKGVDIAAIDNSQCTALHLAVCNGNIFDALVPILVKAGTPINAQNIDGDTALNLFANDSQLWTAKRVILLLSLGADCSILNNNGLTALDTARKISEELLPSDKARKMSQESFTNIFARLTFKSIIKHLTIASQDDFLEDVWRLFVDDS</sequence>
<dbReference type="Pfam" id="PF24809">
    <property type="entry name" value="DUF7708"/>
    <property type="match status" value="1"/>
</dbReference>
<evidence type="ECO:0000259" key="4">
    <source>
        <dbReference type="Pfam" id="PF24809"/>
    </source>
</evidence>
<dbReference type="PROSITE" id="PS50088">
    <property type="entry name" value="ANK_REPEAT"/>
    <property type="match status" value="3"/>
</dbReference>
<dbReference type="Gene3D" id="3.40.50.300">
    <property type="entry name" value="P-loop containing nucleotide triphosphate hydrolases"/>
    <property type="match status" value="1"/>
</dbReference>
<dbReference type="SUPFAM" id="SSF52540">
    <property type="entry name" value="P-loop containing nucleoside triphosphate hydrolases"/>
    <property type="match status" value="1"/>
</dbReference>
<evidence type="ECO:0000256" key="1">
    <source>
        <dbReference type="ARBA" id="ARBA00022737"/>
    </source>
</evidence>
<dbReference type="PANTHER" id="PTHR10039:SF16">
    <property type="entry name" value="GPI INOSITOL-DEACYLASE"/>
    <property type="match status" value="1"/>
</dbReference>
<feature type="repeat" description="ANK" evidence="2">
    <location>
        <begin position="893"/>
        <end position="925"/>
    </location>
</feature>
<comment type="caution">
    <text evidence="6">The sequence shown here is derived from an EMBL/GenBank/DDBJ whole genome shotgun (WGS) entry which is preliminary data.</text>
</comment>
<dbReference type="Proteomes" id="UP000297814">
    <property type="component" value="Unassembled WGS sequence"/>
</dbReference>
<dbReference type="InterPro" id="IPR054471">
    <property type="entry name" value="GPIID_WHD"/>
</dbReference>
<dbReference type="InterPro" id="IPR036770">
    <property type="entry name" value="Ankyrin_rpt-contain_sf"/>
</dbReference>
<proteinExistence type="predicted"/>
<keyword evidence="7" id="KW-1185">Reference proteome</keyword>
<keyword evidence="1" id="KW-0677">Repeat</keyword>
<evidence type="ECO:0000259" key="5">
    <source>
        <dbReference type="Pfam" id="PF24883"/>
    </source>
</evidence>
<evidence type="ECO:0000259" key="3">
    <source>
        <dbReference type="Pfam" id="PF22939"/>
    </source>
</evidence>
<organism evidence="6 7">
    <name type="scientific">Botrytis hyacinthi</name>
    <dbReference type="NCBI Taxonomy" id="278943"/>
    <lineage>
        <taxon>Eukaryota</taxon>
        <taxon>Fungi</taxon>
        <taxon>Dikarya</taxon>
        <taxon>Ascomycota</taxon>
        <taxon>Pezizomycotina</taxon>
        <taxon>Leotiomycetes</taxon>
        <taxon>Helotiales</taxon>
        <taxon>Sclerotiniaceae</taxon>
        <taxon>Botrytis</taxon>
    </lineage>
</organism>
<evidence type="ECO:0000313" key="6">
    <source>
        <dbReference type="EMBL" id="TGO39131.1"/>
    </source>
</evidence>
<evidence type="ECO:0000313" key="7">
    <source>
        <dbReference type="Proteomes" id="UP000297814"/>
    </source>
</evidence>
<dbReference type="InterPro" id="IPR056884">
    <property type="entry name" value="NPHP3-like_N"/>
</dbReference>
<dbReference type="Pfam" id="PF22939">
    <property type="entry name" value="WHD_GPIID"/>
    <property type="match status" value="1"/>
</dbReference>
<feature type="repeat" description="ANK" evidence="2">
    <location>
        <begin position="986"/>
        <end position="1029"/>
    </location>
</feature>
<dbReference type="EMBL" id="PQXK01000060">
    <property type="protein sequence ID" value="TGO39131.1"/>
    <property type="molecule type" value="Genomic_DNA"/>
</dbReference>
<accession>A0A4Z1GVQ5</accession>
<feature type="repeat" description="ANK" evidence="2">
    <location>
        <begin position="1030"/>
        <end position="1064"/>
    </location>
</feature>
<feature type="domain" description="GPI inositol-deacylase winged helix" evidence="3">
    <location>
        <begin position="580"/>
        <end position="660"/>
    </location>
</feature>
<dbReference type="Pfam" id="PF24883">
    <property type="entry name" value="NPHP3_N"/>
    <property type="match status" value="1"/>
</dbReference>
<gene>
    <name evidence="6" type="ORF">BHYA_0060g00440</name>
</gene>
<dbReference type="InterPro" id="IPR002110">
    <property type="entry name" value="Ankyrin_rpt"/>
</dbReference>
<dbReference type="InterPro" id="IPR056125">
    <property type="entry name" value="DUF7708"/>
</dbReference>
<keyword evidence="2" id="KW-0040">ANK repeat</keyword>
<feature type="domain" description="DUF7708" evidence="4">
    <location>
        <begin position="90"/>
        <end position="221"/>
    </location>
</feature>
<dbReference type="SUPFAM" id="SSF140860">
    <property type="entry name" value="Pseudo ankyrin repeat-like"/>
    <property type="match status" value="1"/>
</dbReference>
<dbReference type="PANTHER" id="PTHR10039">
    <property type="entry name" value="AMELOGENIN"/>
    <property type="match status" value="1"/>
</dbReference>
<dbReference type="SUPFAM" id="SSF48403">
    <property type="entry name" value="Ankyrin repeat"/>
    <property type="match status" value="1"/>
</dbReference>
<evidence type="ECO:0008006" key="8">
    <source>
        <dbReference type="Google" id="ProtNLM"/>
    </source>
</evidence>
<dbReference type="InterPro" id="IPR027417">
    <property type="entry name" value="P-loop_NTPase"/>
</dbReference>
<dbReference type="SMART" id="SM00248">
    <property type="entry name" value="ANK"/>
    <property type="match status" value="6"/>
</dbReference>
<protein>
    <recommendedName>
        <fullName evidence="8">NACHT domain-containing protein</fullName>
    </recommendedName>
</protein>
<dbReference type="PROSITE" id="PS50297">
    <property type="entry name" value="ANK_REP_REGION"/>
    <property type="match status" value="1"/>
</dbReference>
<reference evidence="6 7" key="1">
    <citation type="submission" date="2017-12" db="EMBL/GenBank/DDBJ databases">
        <title>Comparative genomics of Botrytis spp.</title>
        <authorList>
            <person name="Valero-Jimenez C.A."/>
            <person name="Tapia P."/>
            <person name="Veloso J."/>
            <person name="Silva-Moreno E."/>
            <person name="Staats M."/>
            <person name="Valdes J.H."/>
            <person name="Van Kan J.A.L."/>
        </authorList>
    </citation>
    <scope>NUCLEOTIDE SEQUENCE [LARGE SCALE GENOMIC DNA]</scope>
    <source>
        <strain evidence="6 7">Bh0001</strain>
    </source>
</reference>
<evidence type="ECO:0000256" key="2">
    <source>
        <dbReference type="PROSITE-ProRule" id="PRU00023"/>
    </source>
</evidence>